<dbReference type="Proteomes" id="UP001157502">
    <property type="component" value="Chromosome 5"/>
</dbReference>
<sequence length="143" mass="15246">MNQYNGRITFSEENLSMLLTNIQEGDSGIYTAVVGGDKDTIIAEHLIIVRVRVEPPVLTADSSSIDGSCNVTVTCRSQKTTVTSSCNSSTCSPVGVESSGVETSSVSLLSVYVTEGTIISNHSNQVSWANDTKNIVELCEHIT</sequence>
<gene>
    <name evidence="1" type="ORF">DPEC_G00059280</name>
</gene>
<name>A0ACC2H6F9_DALPE</name>
<dbReference type="EMBL" id="CM055732">
    <property type="protein sequence ID" value="KAJ8011539.1"/>
    <property type="molecule type" value="Genomic_DNA"/>
</dbReference>
<accession>A0ACC2H6F9</accession>
<organism evidence="1 2">
    <name type="scientific">Dallia pectoralis</name>
    <name type="common">Alaska blackfish</name>
    <dbReference type="NCBI Taxonomy" id="75939"/>
    <lineage>
        <taxon>Eukaryota</taxon>
        <taxon>Metazoa</taxon>
        <taxon>Chordata</taxon>
        <taxon>Craniata</taxon>
        <taxon>Vertebrata</taxon>
        <taxon>Euteleostomi</taxon>
        <taxon>Actinopterygii</taxon>
        <taxon>Neopterygii</taxon>
        <taxon>Teleostei</taxon>
        <taxon>Protacanthopterygii</taxon>
        <taxon>Esociformes</taxon>
        <taxon>Umbridae</taxon>
        <taxon>Dallia</taxon>
    </lineage>
</organism>
<proteinExistence type="predicted"/>
<evidence type="ECO:0000313" key="2">
    <source>
        <dbReference type="Proteomes" id="UP001157502"/>
    </source>
</evidence>
<evidence type="ECO:0000313" key="1">
    <source>
        <dbReference type="EMBL" id="KAJ8011539.1"/>
    </source>
</evidence>
<comment type="caution">
    <text evidence="1">The sequence shown here is derived from an EMBL/GenBank/DDBJ whole genome shotgun (WGS) entry which is preliminary data.</text>
</comment>
<keyword evidence="2" id="KW-1185">Reference proteome</keyword>
<reference evidence="1" key="1">
    <citation type="submission" date="2021-05" db="EMBL/GenBank/DDBJ databases">
        <authorList>
            <person name="Pan Q."/>
            <person name="Jouanno E."/>
            <person name="Zahm M."/>
            <person name="Klopp C."/>
            <person name="Cabau C."/>
            <person name="Louis A."/>
            <person name="Berthelot C."/>
            <person name="Parey E."/>
            <person name="Roest Crollius H."/>
            <person name="Montfort J."/>
            <person name="Robinson-Rechavi M."/>
            <person name="Bouchez O."/>
            <person name="Lampietro C."/>
            <person name="Lopez Roques C."/>
            <person name="Donnadieu C."/>
            <person name="Postlethwait J."/>
            <person name="Bobe J."/>
            <person name="Dillon D."/>
            <person name="Chandos A."/>
            <person name="von Hippel F."/>
            <person name="Guiguen Y."/>
        </authorList>
    </citation>
    <scope>NUCLEOTIDE SEQUENCE</scope>
    <source>
        <strain evidence="1">YG-Jan2019</strain>
    </source>
</reference>
<protein>
    <submittedName>
        <fullName evidence="1">Uncharacterized protein</fullName>
    </submittedName>
</protein>